<accession>A0AAV6QLX8</accession>
<dbReference type="AlphaFoldDB" id="A0AAV6QLX8"/>
<comment type="caution">
    <text evidence="1">The sequence shown here is derived from an EMBL/GenBank/DDBJ whole genome shotgun (WGS) entry which is preliminary data.</text>
</comment>
<name>A0AAV6QLX8_SOLSE</name>
<organism evidence="1 2">
    <name type="scientific">Solea senegalensis</name>
    <name type="common">Senegalese sole</name>
    <dbReference type="NCBI Taxonomy" id="28829"/>
    <lineage>
        <taxon>Eukaryota</taxon>
        <taxon>Metazoa</taxon>
        <taxon>Chordata</taxon>
        <taxon>Craniata</taxon>
        <taxon>Vertebrata</taxon>
        <taxon>Euteleostomi</taxon>
        <taxon>Actinopterygii</taxon>
        <taxon>Neopterygii</taxon>
        <taxon>Teleostei</taxon>
        <taxon>Neoteleostei</taxon>
        <taxon>Acanthomorphata</taxon>
        <taxon>Carangaria</taxon>
        <taxon>Pleuronectiformes</taxon>
        <taxon>Pleuronectoidei</taxon>
        <taxon>Soleidae</taxon>
        <taxon>Solea</taxon>
    </lineage>
</organism>
<evidence type="ECO:0000313" key="1">
    <source>
        <dbReference type="EMBL" id="KAG7494138.1"/>
    </source>
</evidence>
<dbReference type="Proteomes" id="UP000693946">
    <property type="component" value="Linkage Group LG4"/>
</dbReference>
<evidence type="ECO:0000313" key="2">
    <source>
        <dbReference type="Proteomes" id="UP000693946"/>
    </source>
</evidence>
<proteinExistence type="predicted"/>
<reference evidence="1 2" key="1">
    <citation type="journal article" date="2021" name="Sci. Rep.">
        <title>Chromosome anchoring in Senegalese sole (Solea senegalensis) reveals sex-associated markers and genome rearrangements in flatfish.</title>
        <authorList>
            <person name="Guerrero-Cozar I."/>
            <person name="Gomez-Garrido J."/>
            <person name="Berbel C."/>
            <person name="Martinez-Blanch J.F."/>
            <person name="Alioto T."/>
            <person name="Claros M.G."/>
            <person name="Gagnaire P.A."/>
            <person name="Manchado M."/>
        </authorList>
    </citation>
    <scope>NUCLEOTIDE SEQUENCE [LARGE SCALE GENOMIC DNA]</scope>
    <source>
        <strain evidence="1">Sse05_10M</strain>
    </source>
</reference>
<dbReference type="EMBL" id="JAGKHQ010000016">
    <property type="protein sequence ID" value="KAG7494138.1"/>
    <property type="molecule type" value="Genomic_DNA"/>
</dbReference>
<gene>
    <name evidence="1" type="ORF">JOB18_024088</name>
</gene>
<keyword evidence="2" id="KW-1185">Reference proteome</keyword>
<protein>
    <submittedName>
        <fullName evidence="1">Uncharacterized protein</fullName>
    </submittedName>
</protein>
<sequence length="74" mass="8542">MEQNKNPDPNTTRRWPVIGRLWLSLGTSCGNSCLEMMEAHERRRTTTTIPELLWDPPVPVRSPITAQTLRLNEK</sequence>